<evidence type="ECO:0000313" key="1">
    <source>
        <dbReference type="EMBL" id="KYO30997.1"/>
    </source>
</evidence>
<dbReference type="Proteomes" id="UP000050525">
    <property type="component" value="Unassembled WGS sequence"/>
</dbReference>
<reference evidence="1 2" key="1">
    <citation type="journal article" date="2012" name="Genome Biol.">
        <title>Sequencing three crocodilian genomes to illuminate the evolution of archosaurs and amniotes.</title>
        <authorList>
            <person name="St John J.A."/>
            <person name="Braun E.L."/>
            <person name="Isberg S.R."/>
            <person name="Miles L.G."/>
            <person name="Chong A.Y."/>
            <person name="Gongora J."/>
            <person name="Dalzell P."/>
            <person name="Moran C."/>
            <person name="Bed'hom B."/>
            <person name="Abzhanov A."/>
            <person name="Burgess S.C."/>
            <person name="Cooksey A.M."/>
            <person name="Castoe T.A."/>
            <person name="Crawford N.G."/>
            <person name="Densmore L.D."/>
            <person name="Drew J.C."/>
            <person name="Edwards S.V."/>
            <person name="Faircloth B.C."/>
            <person name="Fujita M.K."/>
            <person name="Greenwold M.J."/>
            <person name="Hoffmann F.G."/>
            <person name="Howard J.M."/>
            <person name="Iguchi T."/>
            <person name="Janes D.E."/>
            <person name="Khan S.Y."/>
            <person name="Kohno S."/>
            <person name="de Koning A.J."/>
            <person name="Lance S.L."/>
            <person name="McCarthy F.M."/>
            <person name="McCormack J.E."/>
            <person name="Merchant M.E."/>
            <person name="Peterson D.G."/>
            <person name="Pollock D.D."/>
            <person name="Pourmand N."/>
            <person name="Raney B.J."/>
            <person name="Roessler K.A."/>
            <person name="Sanford J.R."/>
            <person name="Sawyer R.H."/>
            <person name="Schmidt C.J."/>
            <person name="Triplett E.W."/>
            <person name="Tuberville T.D."/>
            <person name="Venegas-Anaya M."/>
            <person name="Howard J.T."/>
            <person name="Jarvis E.D."/>
            <person name="Guillette L.J.Jr."/>
            <person name="Glenn T.C."/>
            <person name="Green R.E."/>
            <person name="Ray D.A."/>
        </authorList>
    </citation>
    <scope>NUCLEOTIDE SEQUENCE [LARGE SCALE GENOMIC DNA]</scope>
    <source>
        <strain evidence="1">KSC_2009_1</strain>
    </source>
</reference>
<gene>
    <name evidence="1" type="primary">SAMD9L</name>
    <name evidence="1" type="ORF">Y1Q_0016381</name>
</gene>
<dbReference type="EMBL" id="AKHW03004113">
    <property type="protein sequence ID" value="KYO30997.1"/>
    <property type="molecule type" value="Genomic_DNA"/>
</dbReference>
<keyword evidence="2" id="KW-1185">Reference proteome</keyword>
<dbReference type="GO" id="GO:0005737">
    <property type="term" value="C:cytoplasm"/>
    <property type="evidence" value="ECO:0007669"/>
    <property type="project" value="TreeGrafter"/>
</dbReference>
<dbReference type="PANTHER" id="PTHR16155:SF3">
    <property type="entry name" value="STERILE ALPHA MOTIF DOMAIN-CONTAINING PROTEIN 9-LIKE"/>
    <property type="match status" value="1"/>
</dbReference>
<organism evidence="1 2">
    <name type="scientific">Alligator mississippiensis</name>
    <name type="common">American alligator</name>
    <dbReference type="NCBI Taxonomy" id="8496"/>
    <lineage>
        <taxon>Eukaryota</taxon>
        <taxon>Metazoa</taxon>
        <taxon>Chordata</taxon>
        <taxon>Craniata</taxon>
        <taxon>Vertebrata</taxon>
        <taxon>Euteleostomi</taxon>
        <taxon>Archelosauria</taxon>
        <taxon>Archosauria</taxon>
        <taxon>Crocodylia</taxon>
        <taxon>Alligatoridae</taxon>
        <taxon>Alligatorinae</taxon>
        <taxon>Alligator</taxon>
    </lineage>
</organism>
<proteinExistence type="predicted"/>
<name>A0A151N2Q1_ALLMI</name>
<sequence length="135" mass="15830">MKHLNDIKMKNVAPRKKRIYTHFFLGKGYGLGKIVHKTRIDKLISGSLDERRMKWLHGDVWNIGKIREVLKRVSGWTEDRKVFIRGHVRPIHILPLHYDSVPPGSENVTLYLGFSFNGLVAYNIEVEKDKIHMRK</sequence>
<dbReference type="AlphaFoldDB" id="A0A151N2Q1"/>
<protein>
    <submittedName>
        <fullName evidence="1">Sterile alpha motif domain-containing protein 9-like isoform F</fullName>
    </submittedName>
</protein>
<evidence type="ECO:0000313" key="2">
    <source>
        <dbReference type="Proteomes" id="UP000050525"/>
    </source>
</evidence>
<dbReference type="PANTHER" id="PTHR16155">
    <property type="entry name" value="DED DOMAIN-CONTAINING PROTEIN"/>
    <property type="match status" value="1"/>
</dbReference>
<accession>A0A151N2Q1</accession>
<comment type="caution">
    <text evidence="1">The sequence shown here is derived from an EMBL/GenBank/DDBJ whole genome shotgun (WGS) entry which is preliminary data.</text>
</comment>